<dbReference type="Pfam" id="PF02631">
    <property type="entry name" value="RecX_HTH2"/>
    <property type="match status" value="1"/>
</dbReference>
<dbReference type="InterPro" id="IPR053926">
    <property type="entry name" value="RecX_HTH_1st"/>
</dbReference>
<evidence type="ECO:0000259" key="7">
    <source>
        <dbReference type="Pfam" id="PF21981"/>
    </source>
</evidence>
<dbReference type="PANTHER" id="PTHR33602">
    <property type="entry name" value="REGULATORY PROTEIN RECX FAMILY PROTEIN"/>
    <property type="match status" value="1"/>
</dbReference>
<evidence type="ECO:0000256" key="3">
    <source>
        <dbReference type="ARBA" id="ARBA00018111"/>
    </source>
</evidence>
<dbReference type="InterPro" id="IPR036388">
    <property type="entry name" value="WH-like_DNA-bd_sf"/>
</dbReference>
<comment type="subcellular location">
    <subcellularLocation>
        <location evidence="1 5">Cytoplasm</location>
    </subcellularLocation>
</comment>
<dbReference type="InterPro" id="IPR003783">
    <property type="entry name" value="Regulatory_RecX"/>
</dbReference>
<dbReference type="AlphaFoldDB" id="A0A857N7G4"/>
<protein>
    <recommendedName>
        <fullName evidence="3 5">Regulatory protein RecX</fullName>
    </recommendedName>
</protein>
<dbReference type="PANTHER" id="PTHR33602:SF1">
    <property type="entry name" value="REGULATORY PROTEIN RECX FAMILY PROTEIN"/>
    <property type="match status" value="1"/>
</dbReference>
<name>A0A857N7G4_9BACT</name>
<evidence type="ECO:0000313" key="10">
    <source>
        <dbReference type="Proteomes" id="UP000463983"/>
    </source>
</evidence>
<sequence length="213" mass="24507">MSTITRLVYSKSGNSVRIYIDDKYAFSLSPNEVVRQKIDKDQVISPSKLKQLKHSGDYEKNYLKALNLISYRPRSTREIKQYLHRNSVSPIVISQIISTLKKQNYLNDSDFALAYAKTKVKLKNYGPYRLQSELSAKGISDSLISQTIDTLFSDQDTLISQARLALNKKTKAFYSLPAFEFKRKATQYLYRLGYDPDTINRAISSIDENPLKR</sequence>
<dbReference type="Gene3D" id="1.10.10.10">
    <property type="entry name" value="Winged helix-like DNA-binding domain superfamily/Winged helix DNA-binding domain"/>
    <property type="match status" value="3"/>
</dbReference>
<organism evidence="9 10">
    <name type="scientific">Candidatus Chazhemtobacterium aquaticus</name>
    <dbReference type="NCBI Taxonomy" id="2715735"/>
    <lineage>
        <taxon>Bacteria</taxon>
        <taxon>Candidatus Chazhemtobacteraceae</taxon>
        <taxon>Candidatus Chazhemtobacterium</taxon>
    </lineage>
</organism>
<dbReference type="GO" id="GO:0006282">
    <property type="term" value="P:regulation of DNA repair"/>
    <property type="evidence" value="ECO:0007669"/>
    <property type="project" value="UniProtKB-UniRule"/>
</dbReference>
<comment type="function">
    <text evidence="5">Modulates RecA activity.</text>
</comment>
<dbReference type="HAMAP" id="MF_01114">
    <property type="entry name" value="RecX"/>
    <property type="match status" value="1"/>
</dbReference>
<dbReference type="InterPro" id="IPR053924">
    <property type="entry name" value="RecX_HTH_2nd"/>
</dbReference>
<evidence type="ECO:0000313" key="9">
    <source>
        <dbReference type="EMBL" id="QHO63319.1"/>
    </source>
</evidence>
<proteinExistence type="inferred from homology"/>
<evidence type="ECO:0000256" key="4">
    <source>
        <dbReference type="ARBA" id="ARBA00022490"/>
    </source>
</evidence>
<reference evidence="10" key="1">
    <citation type="journal article" date="2020" name="Microorganisms">
        <title>Complete Genome of a Member of a New Bacterial Lineage in the Microgenomates Group Reveals an Unusual Nucleotide Composition Disparity Between Two Strands of DNA and Limited Metabolic Potential.</title>
        <authorList>
            <person name="Kadnikov V.V."/>
            <person name="Mardanov A.V."/>
            <person name="Beletsky A.V."/>
            <person name="Karnachuk O.V."/>
            <person name="Ravin N.V."/>
        </authorList>
    </citation>
    <scope>NUCLEOTIDE SEQUENCE [LARGE SCALE GENOMIC DNA]</scope>
</reference>
<evidence type="ECO:0000256" key="1">
    <source>
        <dbReference type="ARBA" id="ARBA00004496"/>
    </source>
</evidence>
<dbReference type="EMBL" id="CP047901">
    <property type="protein sequence ID" value="QHO63319.1"/>
    <property type="molecule type" value="Genomic_DNA"/>
</dbReference>
<keyword evidence="4 5" id="KW-0963">Cytoplasm</keyword>
<dbReference type="Pfam" id="PF21982">
    <property type="entry name" value="RecX_HTH1"/>
    <property type="match status" value="1"/>
</dbReference>
<keyword evidence="10" id="KW-1185">Reference proteome</keyword>
<evidence type="ECO:0000259" key="8">
    <source>
        <dbReference type="Pfam" id="PF21982"/>
    </source>
</evidence>
<dbReference type="GO" id="GO:0005737">
    <property type="term" value="C:cytoplasm"/>
    <property type="evidence" value="ECO:0007669"/>
    <property type="project" value="UniProtKB-SubCell"/>
</dbReference>
<feature type="domain" description="RecX second three-helical" evidence="6">
    <location>
        <begin position="107"/>
        <end position="147"/>
    </location>
</feature>
<accession>A0A857N7G4</accession>
<evidence type="ECO:0000259" key="6">
    <source>
        <dbReference type="Pfam" id="PF02631"/>
    </source>
</evidence>
<dbReference type="KEGG" id="caqa:MICH65_0338"/>
<evidence type="ECO:0000256" key="5">
    <source>
        <dbReference type="HAMAP-Rule" id="MF_01114"/>
    </source>
</evidence>
<comment type="similarity">
    <text evidence="2 5">Belongs to the RecX family.</text>
</comment>
<dbReference type="RefSeq" id="WP_161931706.1">
    <property type="nucleotide sequence ID" value="NZ_CP047901.1"/>
</dbReference>
<dbReference type="InterPro" id="IPR053925">
    <property type="entry name" value="RecX_HTH_3rd"/>
</dbReference>
<gene>
    <name evidence="5" type="primary">recX</name>
    <name evidence="9" type="ORF">MICH65_0338</name>
</gene>
<evidence type="ECO:0000256" key="2">
    <source>
        <dbReference type="ARBA" id="ARBA00009695"/>
    </source>
</evidence>
<feature type="domain" description="RecX first three-helical" evidence="8">
    <location>
        <begin position="62"/>
        <end position="98"/>
    </location>
</feature>
<dbReference type="Pfam" id="PF21981">
    <property type="entry name" value="RecX_HTH3"/>
    <property type="match status" value="1"/>
</dbReference>
<feature type="domain" description="RecX third three-helical" evidence="7">
    <location>
        <begin position="161"/>
        <end position="203"/>
    </location>
</feature>
<dbReference type="Proteomes" id="UP000463983">
    <property type="component" value="Chromosome"/>
</dbReference>